<name>A0A482JDM6_9CAUD</name>
<reference evidence="1 2" key="1">
    <citation type="submission" date="2019-02" db="EMBL/GenBank/DDBJ databases">
        <authorList>
            <person name="Kanzanas C."/>
            <person name="Smith M.A."/>
            <person name="Zack K.M."/>
            <person name="Garlena R.A."/>
            <person name="Russell D.A."/>
            <person name="Pope W.H."/>
            <person name="Jacobs-Sera D."/>
            <person name="Hatfull G.F."/>
        </authorList>
    </citation>
    <scope>NUCLEOTIDE SEQUENCE [LARGE SCALE GENOMIC DNA]</scope>
</reference>
<protein>
    <submittedName>
        <fullName evidence="1">Uncharacterized protein</fullName>
    </submittedName>
</protein>
<organism evidence="1 2">
    <name type="scientific">Mycobacterium phage Typha</name>
    <dbReference type="NCBI Taxonomy" id="2517971"/>
    <lineage>
        <taxon>Viruses</taxon>
        <taxon>Duplodnaviria</taxon>
        <taxon>Heunggongvirae</taxon>
        <taxon>Uroviricota</taxon>
        <taxon>Caudoviricetes</taxon>
        <taxon>Typhavirus</taxon>
        <taxon>Typhavirus typha</taxon>
    </lineage>
</organism>
<dbReference type="RefSeq" id="YP_010049758.1">
    <property type="nucleotide sequence ID" value="NC_054393.1"/>
</dbReference>
<dbReference type="GeneID" id="63743081"/>
<sequence length="87" mass="9610">MRPNRIHYVRDGQVTPVELTPMTDPPDDGLEHWVSSTDLLKGDQLRIEQLTKDTAIHFQGCIIVYANGAVFMTGQKGSIDIIGGSDQ</sequence>
<dbReference type="KEGG" id="vg:63743081"/>
<dbReference type="Proteomes" id="UP000294565">
    <property type="component" value="Segment"/>
</dbReference>
<dbReference type="EMBL" id="MK494099">
    <property type="protein sequence ID" value="QBP29746.1"/>
    <property type="molecule type" value="Genomic_DNA"/>
</dbReference>
<evidence type="ECO:0000313" key="1">
    <source>
        <dbReference type="EMBL" id="QBP29746.1"/>
    </source>
</evidence>
<keyword evidence="2" id="KW-1185">Reference proteome</keyword>
<evidence type="ECO:0000313" key="2">
    <source>
        <dbReference type="Proteomes" id="UP000294565"/>
    </source>
</evidence>
<gene>
    <name evidence="1" type="primary">91</name>
    <name evidence="1" type="ORF">SEA_TYPHA_91</name>
</gene>
<proteinExistence type="predicted"/>
<accession>A0A482JDM6</accession>